<dbReference type="EMBL" id="JBHLTC010000041">
    <property type="protein sequence ID" value="MFC0629025.1"/>
    <property type="molecule type" value="Genomic_DNA"/>
</dbReference>
<evidence type="ECO:0000256" key="5">
    <source>
        <dbReference type="HAMAP-Rule" id="MF_01600"/>
    </source>
</evidence>
<evidence type="ECO:0000256" key="1">
    <source>
        <dbReference type="ARBA" id="ARBA00022475"/>
    </source>
</evidence>
<reference evidence="7 8" key="1">
    <citation type="submission" date="2024-09" db="EMBL/GenBank/DDBJ databases">
        <authorList>
            <person name="Sun Q."/>
            <person name="Mori K."/>
        </authorList>
    </citation>
    <scope>NUCLEOTIDE SEQUENCE [LARGE SCALE GENOMIC DNA]</scope>
    <source>
        <strain evidence="7 8">CGMCC 1.15906</strain>
    </source>
</reference>
<keyword evidence="3 5" id="KW-1133">Transmembrane helix</keyword>
<keyword evidence="4 5" id="KW-0472">Membrane</keyword>
<feature type="transmembrane region" description="Helical" evidence="5">
    <location>
        <begin position="25"/>
        <end position="43"/>
    </location>
</feature>
<organism evidence="7 8">
    <name type="scientific">Kribbella deserti</name>
    <dbReference type="NCBI Taxonomy" id="1926257"/>
    <lineage>
        <taxon>Bacteria</taxon>
        <taxon>Bacillati</taxon>
        <taxon>Actinomycetota</taxon>
        <taxon>Actinomycetes</taxon>
        <taxon>Propionibacteriales</taxon>
        <taxon>Kribbellaceae</taxon>
        <taxon>Kribbella</taxon>
    </lineage>
</organism>
<keyword evidence="2 5" id="KW-0812">Transmembrane</keyword>
<evidence type="ECO:0000256" key="2">
    <source>
        <dbReference type="ARBA" id="ARBA00022692"/>
    </source>
</evidence>
<feature type="transmembrane region" description="Helical" evidence="5">
    <location>
        <begin position="70"/>
        <end position="92"/>
    </location>
</feature>
<sequence length="1011" mass="109925">MSEGIYDLPEERRRPPRGSGQRPRALVPTIATLVLLVILFSVFTDIWTQRLWYKSIELGSVFSTVLGTRVLLFLVIGVLMSAAVVANVIIAYRTRPRVALAPSPSPGFERYGELLQLRGKLTIAVLAAVMLVFGGSAASGEWRVFLAWRNRTPFGVNDQHFGKDISFFVFDYPWMRVLLGFGYSIVLLSIVAAVVTHYLYGGFRPSAKGQKASAAAQVQFSVLLGVLVLLKAFSYWLDRYGQTTTDSRLFTGISYTGDNAILPSKEILAVIAVICAGLFFANVVRKTWLLPGVGTVVLILSAVLLGALWPAALQQIRVRPSEPDREGPYITKNITATRQAYGLENVKVNEYAATTTTSPNQLAKDAEVLPGIRLIDPSVVGPAFEQLQQVRGFYSFPPVLDVDRYKIGNEVRDTVIAVREVQISGLPQGQRNWNNDHTVYTHGYGVVSADGNKRDAEGEPVWSSQDIPPKSQLGTYEPRIYFGEQSPDYSIVGGNKDNPVELDTPEGSASDQPKMFNYAGKGGVPVGSFFNQLLFATKFRDLNVMLSGRVTDTSKILYDRHPRDRVEKAAPWLTVDGDPYPAVVDGRVVWIVDGYTTSANYPYSQKVSLEDSTDDALTDRGAVAVQASQDINYIRNSVKAVVDAYDGSVDLYGWDESDPLLKTWSKAFPGSIKPRSEISPGLMAHLRYPEDMFKVQRDLLAKYHVTNPGTWYSNSDLWRVPVDPTQGAAAENARKQPPFYLSLRMPDQKDSKFSLTSVYVPNQRDNLASFLAVDAEASSPDYGQFRILRLPDTNQIDGPGQVANQFQTNEQIRQALLPYTGPTSGARAEYGNLLTLPVGGGLLYVQPVYSSRAAASGSYPVLRFVLVGFGNKVAFGTTLQEALDKLFSGDAGVDDPNDPKDPKDPKPDPEDQTVKAALAEAQKAFTDADQALKRGDLAAYQAAIRKAQAAIQRATNANNASPPPTNGTPNPTPTAPPSTPTGGGGPAAITPPLSRPSGGGTVPPLSIPSGG</sequence>
<evidence type="ECO:0000256" key="6">
    <source>
        <dbReference type="SAM" id="MobiDB-lite"/>
    </source>
</evidence>
<accession>A0ABV6QWM3</accession>
<feature type="region of interest" description="Disordered" evidence="6">
    <location>
        <begin position="948"/>
        <end position="1011"/>
    </location>
</feature>
<protein>
    <recommendedName>
        <fullName evidence="5">UPF0182 protein ACFFGN_33485</fullName>
    </recommendedName>
</protein>
<dbReference type="HAMAP" id="MF_01600">
    <property type="entry name" value="UPF0182"/>
    <property type="match status" value="1"/>
</dbReference>
<feature type="compositionally biased region" description="Pro residues" evidence="6">
    <location>
        <begin position="961"/>
        <end position="979"/>
    </location>
</feature>
<name>A0ABV6QWM3_9ACTN</name>
<comment type="similarity">
    <text evidence="5">Belongs to the UPF0182 family.</text>
</comment>
<comment type="caution">
    <text evidence="7">The sequence shown here is derived from an EMBL/GenBank/DDBJ whole genome shotgun (WGS) entry which is preliminary data.</text>
</comment>
<evidence type="ECO:0000313" key="8">
    <source>
        <dbReference type="Proteomes" id="UP001589890"/>
    </source>
</evidence>
<evidence type="ECO:0000256" key="3">
    <source>
        <dbReference type="ARBA" id="ARBA00022989"/>
    </source>
</evidence>
<comment type="subcellular location">
    <subcellularLocation>
        <location evidence="5">Cell membrane</location>
        <topology evidence="5">Multi-pass membrane protein</topology>
    </subcellularLocation>
</comment>
<dbReference type="InterPro" id="IPR005372">
    <property type="entry name" value="UPF0182"/>
</dbReference>
<feature type="transmembrane region" description="Helical" evidence="5">
    <location>
        <begin position="177"/>
        <end position="200"/>
    </location>
</feature>
<gene>
    <name evidence="7" type="ORF">ACFFGN_33485</name>
</gene>
<dbReference type="PANTHER" id="PTHR39344">
    <property type="entry name" value="UPF0182 PROTEIN SLL1060"/>
    <property type="match status" value="1"/>
</dbReference>
<evidence type="ECO:0000313" key="7">
    <source>
        <dbReference type="EMBL" id="MFC0629025.1"/>
    </source>
</evidence>
<keyword evidence="8" id="KW-1185">Reference proteome</keyword>
<keyword evidence="1 5" id="KW-1003">Cell membrane</keyword>
<feature type="region of interest" description="Disordered" evidence="6">
    <location>
        <begin position="888"/>
        <end position="913"/>
    </location>
</feature>
<dbReference type="PANTHER" id="PTHR39344:SF1">
    <property type="entry name" value="UPF0182 PROTEIN SLL1060"/>
    <property type="match status" value="1"/>
</dbReference>
<feature type="transmembrane region" description="Helical" evidence="5">
    <location>
        <begin position="121"/>
        <end position="140"/>
    </location>
</feature>
<feature type="transmembrane region" description="Helical" evidence="5">
    <location>
        <begin position="212"/>
        <end position="237"/>
    </location>
</feature>
<dbReference type="Pfam" id="PF03699">
    <property type="entry name" value="UPF0182"/>
    <property type="match status" value="1"/>
</dbReference>
<proteinExistence type="inferred from homology"/>
<feature type="compositionally biased region" description="Low complexity" evidence="6">
    <location>
        <begin position="948"/>
        <end position="960"/>
    </location>
</feature>
<feature type="region of interest" description="Disordered" evidence="6">
    <location>
        <begin position="1"/>
        <end position="23"/>
    </location>
</feature>
<feature type="compositionally biased region" description="Basic and acidic residues" evidence="6">
    <location>
        <begin position="897"/>
        <end position="913"/>
    </location>
</feature>
<dbReference type="RefSeq" id="WP_380056385.1">
    <property type="nucleotide sequence ID" value="NZ_JBHLTC010000041.1"/>
</dbReference>
<dbReference type="Proteomes" id="UP001589890">
    <property type="component" value="Unassembled WGS sequence"/>
</dbReference>
<evidence type="ECO:0000256" key="4">
    <source>
        <dbReference type="ARBA" id="ARBA00023136"/>
    </source>
</evidence>
<feature type="transmembrane region" description="Helical" evidence="5">
    <location>
        <begin position="267"/>
        <end position="284"/>
    </location>
</feature>
<feature type="transmembrane region" description="Helical" evidence="5">
    <location>
        <begin position="289"/>
        <end position="312"/>
    </location>
</feature>